<name>A0A5C0UIG9_9PROT</name>
<dbReference type="Proteomes" id="UP000324924">
    <property type="component" value="Chromosome"/>
</dbReference>
<sequence>MVKINLLSGQKIIGRSIKCFELVKELCLSSDILGFVSCSEGDKKVYDLHSEIPEGEEVKPIRRTDKEALHMLRHDIAHVLAQALSDLFDGVQYGKQYFDEESIFGFDFISEKKVSESDFPAIEFRMSQIIERKDSILREIWSKSKSLREFKNDSFKVDIVKNCKKESLMLYSHGGYIDICGGPRTTNNDFLGHNFEILGIGESSWLYDGSIKMQRIYGTYWPTEADLKNYLSQKKQGI</sequence>
<proteinExistence type="predicted"/>
<gene>
    <name evidence="2" type="ORF">FZC36_02125</name>
</gene>
<evidence type="ECO:0000313" key="2">
    <source>
        <dbReference type="EMBL" id="QEK39212.1"/>
    </source>
</evidence>
<dbReference type="PANTHER" id="PTHR11451">
    <property type="entry name" value="THREONINE-TRNA LIGASE"/>
    <property type="match status" value="1"/>
</dbReference>
<evidence type="ECO:0000313" key="3">
    <source>
        <dbReference type="Proteomes" id="UP000324924"/>
    </source>
</evidence>
<dbReference type="EMBL" id="CP043314">
    <property type="protein sequence ID" value="QEK39212.1"/>
    <property type="molecule type" value="Genomic_DNA"/>
</dbReference>
<dbReference type="KEGG" id="nabu:FZC36_02125"/>
<dbReference type="AlphaFoldDB" id="A0A5C0UIG9"/>
<dbReference type="GO" id="GO:0004829">
    <property type="term" value="F:threonine-tRNA ligase activity"/>
    <property type="evidence" value="ECO:0007669"/>
    <property type="project" value="TreeGrafter"/>
</dbReference>
<protein>
    <recommendedName>
        <fullName evidence="4">TGS domain-containing protein</fullName>
    </recommendedName>
</protein>
<reference evidence="2 3" key="1">
    <citation type="submission" date="2019-08" db="EMBL/GenBank/DDBJ databases">
        <title>Highly reduced genomes of protist endosymbionts show evolutionary convergence.</title>
        <authorList>
            <person name="George E."/>
            <person name="Husnik F."/>
            <person name="Tashyreva D."/>
            <person name="Prokopchuk G."/>
            <person name="Horak A."/>
            <person name="Kwong W.K."/>
            <person name="Lukes J."/>
            <person name="Keeling P.J."/>
        </authorList>
    </citation>
    <scope>NUCLEOTIDE SEQUENCE [LARGE SCALE GENOMIC DNA]</scope>
    <source>
        <strain evidence="2">1604HC</strain>
    </source>
</reference>
<organism evidence="2 3">
    <name type="scientific">Candidatus Nesciobacter abundans</name>
    <dbReference type="NCBI Taxonomy" id="2601668"/>
    <lineage>
        <taxon>Bacteria</taxon>
        <taxon>Pseudomonadati</taxon>
        <taxon>Pseudomonadota</taxon>
        <taxon>Alphaproteobacteria</taxon>
        <taxon>Holosporales</taxon>
        <taxon>Holosporaceae</taxon>
        <taxon>Candidatus Nesciobacter</taxon>
    </lineage>
</organism>
<evidence type="ECO:0000256" key="1">
    <source>
        <dbReference type="ARBA" id="ARBA00022917"/>
    </source>
</evidence>
<evidence type="ECO:0008006" key="4">
    <source>
        <dbReference type="Google" id="ProtNLM"/>
    </source>
</evidence>
<dbReference type="GO" id="GO:0006435">
    <property type="term" value="P:threonyl-tRNA aminoacylation"/>
    <property type="evidence" value="ECO:0007669"/>
    <property type="project" value="TreeGrafter"/>
</dbReference>
<dbReference type="PANTHER" id="PTHR11451:SF56">
    <property type="entry name" value="THREONINE--TRNA LIGASE 1"/>
    <property type="match status" value="1"/>
</dbReference>
<dbReference type="Gene3D" id="3.30.980.10">
    <property type="entry name" value="Threonyl-trna Synthetase, Chain A, domain 2"/>
    <property type="match status" value="1"/>
</dbReference>
<dbReference type="RefSeq" id="WP_148972335.1">
    <property type="nucleotide sequence ID" value="NZ_CP043314.1"/>
</dbReference>
<dbReference type="InterPro" id="IPR018163">
    <property type="entry name" value="Thr/Ala-tRNA-synth_IIc_edit"/>
</dbReference>
<dbReference type="GO" id="GO:0000166">
    <property type="term" value="F:nucleotide binding"/>
    <property type="evidence" value="ECO:0007669"/>
    <property type="project" value="InterPro"/>
</dbReference>
<dbReference type="SUPFAM" id="SSF55186">
    <property type="entry name" value="ThrRS/AlaRS common domain"/>
    <property type="match status" value="1"/>
</dbReference>
<keyword evidence="1" id="KW-0648">Protein biosynthesis</keyword>
<dbReference type="OrthoDB" id="8478740at2"/>
<accession>A0A5C0UIG9</accession>
<keyword evidence="3" id="KW-1185">Reference proteome</keyword>